<dbReference type="Pfam" id="PF00528">
    <property type="entry name" value="BPD_transp_1"/>
    <property type="match status" value="1"/>
</dbReference>
<dbReference type="InterPro" id="IPR035906">
    <property type="entry name" value="MetI-like_sf"/>
</dbReference>
<gene>
    <name evidence="9" type="ORF">GCM10009559_00190</name>
</gene>
<evidence type="ECO:0000256" key="7">
    <source>
        <dbReference type="RuleBase" id="RU363032"/>
    </source>
</evidence>
<name>A0ABP3ZE20_9PSEU</name>
<sequence length="269" mass="28293">MTQTRGWGSTAVGVLLLAVMLFPLYWMLNVSLQPAGSAVGTPWIPLEPSLDGYATALRDQGRNLVTSLVVAAGSVVFSLLVATPAAYALAQFKVRGAGVVLFGILISQMIPGIVVANALYDAYSDLGLLNSIPGLILADSTHGIPFAILIMRAYLLAIPGEVIEAARVDGAGQIRAFVSIVVPMSRNALVTAALFTFLFTWSDFLFALTLTTTETVRPVTLGIYQYIGTYVNDWSSVMATAVLASIPAVVLLLVAQRFVAAGVASGAVK</sequence>
<protein>
    <submittedName>
        <fullName evidence="9">Carbohydrate ABC transporter permease</fullName>
    </submittedName>
</protein>
<dbReference type="SUPFAM" id="SSF161098">
    <property type="entry name" value="MetI-like"/>
    <property type="match status" value="1"/>
</dbReference>
<keyword evidence="5 7" id="KW-1133">Transmembrane helix</keyword>
<keyword evidence="2 7" id="KW-0813">Transport</keyword>
<feature type="transmembrane region" description="Helical" evidence="7">
    <location>
        <begin position="99"/>
        <end position="120"/>
    </location>
</feature>
<feature type="transmembrane region" description="Helical" evidence="7">
    <location>
        <begin position="234"/>
        <end position="255"/>
    </location>
</feature>
<dbReference type="InterPro" id="IPR000515">
    <property type="entry name" value="MetI-like"/>
</dbReference>
<dbReference type="PANTHER" id="PTHR32243">
    <property type="entry name" value="MALTOSE TRANSPORT SYSTEM PERMEASE-RELATED"/>
    <property type="match status" value="1"/>
</dbReference>
<dbReference type="PANTHER" id="PTHR32243:SF18">
    <property type="entry name" value="INNER MEMBRANE ABC TRANSPORTER PERMEASE PROTEIN YCJP"/>
    <property type="match status" value="1"/>
</dbReference>
<evidence type="ECO:0000256" key="3">
    <source>
        <dbReference type="ARBA" id="ARBA00022475"/>
    </source>
</evidence>
<organism evidence="9 10">
    <name type="scientific">Pseudonocardia zijingensis</name>
    <dbReference type="NCBI Taxonomy" id="153376"/>
    <lineage>
        <taxon>Bacteria</taxon>
        <taxon>Bacillati</taxon>
        <taxon>Actinomycetota</taxon>
        <taxon>Actinomycetes</taxon>
        <taxon>Pseudonocardiales</taxon>
        <taxon>Pseudonocardiaceae</taxon>
        <taxon>Pseudonocardia</taxon>
    </lineage>
</organism>
<keyword evidence="4 7" id="KW-0812">Transmembrane</keyword>
<dbReference type="EMBL" id="BAAAHP010000002">
    <property type="protein sequence ID" value="GAA0918622.1"/>
    <property type="molecule type" value="Genomic_DNA"/>
</dbReference>
<dbReference type="InterPro" id="IPR050901">
    <property type="entry name" value="BP-dep_ABC_trans_perm"/>
</dbReference>
<evidence type="ECO:0000256" key="2">
    <source>
        <dbReference type="ARBA" id="ARBA00022448"/>
    </source>
</evidence>
<evidence type="ECO:0000256" key="5">
    <source>
        <dbReference type="ARBA" id="ARBA00022989"/>
    </source>
</evidence>
<evidence type="ECO:0000259" key="8">
    <source>
        <dbReference type="PROSITE" id="PS50928"/>
    </source>
</evidence>
<evidence type="ECO:0000256" key="1">
    <source>
        <dbReference type="ARBA" id="ARBA00004651"/>
    </source>
</evidence>
<proteinExistence type="inferred from homology"/>
<keyword evidence="10" id="KW-1185">Reference proteome</keyword>
<feature type="transmembrane region" description="Helical" evidence="7">
    <location>
        <begin position="176"/>
        <end position="201"/>
    </location>
</feature>
<comment type="caution">
    <text evidence="9">The sequence shown here is derived from an EMBL/GenBank/DDBJ whole genome shotgun (WGS) entry which is preliminary data.</text>
</comment>
<keyword evidence="6 7" id="KW-0472">Membrane</keyword>
<dbReference type="PROSITE" id="PS50928">
    <property type="entry name" value="ABC_TM1"/>
    <property type="match status" value="1"/>
</dbReference>
<feature type="transmembrane region" description="Helical" evidence="7">
    <location>
        <begin position="132"/>
        <end position="155"/>
    </location>
</feature>
<evidence type="ECO:0000256" key="4">
    <source>
        <dbReference type="ARBA" id="ARBA00022692"/>
    </source>
</evidence>
<reference evidence="10" key="1">
    <citation type="journal article" date="2019" name="Int. J. Syst. Evol. Microbiol.">
        <title>The Global Catalogue of Microorganisms (GCM) 10K type strain sequencing project: providing services to taxonomists for standard genome sequencing and annotation.</title>
        <authorList>
            <consortium name="The Broad Institute Genomics Platform"/>
            <consortium name="The Broad Institute Genome Sequencing Center for Infectious Disease"/>
            <person name="Wu L."/>
            <person name="Ma J."/>
        </authorList>
    </citation>
    <scope>NUCLEOTIDE SEQUENCE [LARGE SCALE GENOMIC DNA]</scope>
    <source>
        <strain evidence="10">JCM 11117</strain>
    </source>
</reference>
<feature type="domain" description="ABC transmembrane type-1" evidence="8">
    <location>
        <begin position="64"/>
        <end position="255"/>
    </location>
</feature>
<comment type="subcellular location">
    <subcellularLocation>
        <location evidence="1 7">Cell membrane</location>
        <topology evidence="1 7">Multi-pass membrane protein</topology>
    </subcellularLocation>
</comment>
<dbReference type="Proteomes" id="UP001499967">
    <property type="component" value="Unassembled WGS sequence"/>
</dbReference>
<feature type="transmembrane region" description="Helical" evidence="7">
    <location>
        <begin position="64"/>
        <end position="87"/>
    </location>
</feature>
<keyword evidence="3" id="KW-1003">Cell membrane</keyword>
<dbReference type="CDD" id="cd06261">
    <property type="entry name" value="TM_PBP2"/>
    <property type="match status" value="1"/>
</dbReference>
<dbReference type="Gene3D" id="1.10.3720.10">
    <property type="entry name" value="MetI-like"/>
    <property type="match status" value="1"/>
</dbReference>
<evidence type="ECO:0000313" key="9">
    <source>
        <dbReference type="EMBL" id="GAA0918622.1"/>
    </source>
</evidence>
<evidence type="ECO:0000256" key="6">
    <source>
        <dbReference type="ARBA" id="ARBA00023136"/>
    </source>
</evidence>
<evidence type="ECO:0000313" key="10">
    <source>
        <dbReference type="Proteomes" id="UP001499967"/>
    </source>
</evidence>
<comment type="similarity">
    <text evidence="7">Belongs to the binding-protein-dependent transport system permease family.</text>
</comment>
<accession>A0ABP3ZE20</accession>